<proteinExistence type="inferred from homology"/>
<name>A0A3G8YH62_9DEIO</name>
<comment type="similarity">
    <text evidence="1">Belongs to the universal stress protein A family.</text>
</comment>
<dbReference type="InterPro" id="IPR006016">
    <property type="entry name" value="UspA"/>
</dbReference>
<dbReference type="AlphaFoldDB" id="A0A3G8YH62"/>
<sequence>MLRQMLVAVDFSVWSRDAAQHACDVARATGGKVTLLHVLEAHESGPLDLEAAQTLLRELSLLSRRPPSCLIVPARSELNGHQPGVNGPAGDVRGKDGVALAILEVANRLGAELIVIGLHGQGNPSGRRLGRVVEQVLLGAHTPVQVVPYRSNRPVSNRWDNILAETESFRIRATPETRLARRSAHRNASVTC</sequence>
<dbReference type="SUPFAM" id="SSF52402">
    <property type="entry name" value="Adenine nucleotide alpha hydrolases-like"/>
    <property type="match status" value="1"/>
</dbReference>
<evidence type="ECO:0000256" key="1">
    <source>
        <dbReference type="ARBA" id="ARBA00008791"/>
    </source>
</evidence>
<dbReference type="EMBL" id="CP034184">
    <property type="protein sequence ID" value="AZI44180.1"/>
    <property type="molecule type" value="Genomic_DNA"/>
</dbReference>
<dbReference type="Pfam" id="PF00582">
    <property type="entry name" value="Usp"/>
    <property type="match status" value="1"/>
</dbReference>
<protein>
    <submittedName>
        <fullName evidence="5">Universal stress protein</fullName>
    </submittedName>
</protein>
<dbReference type="KEGG" id="dph:EHF33_14865"/>
<keyword evidence="6" id="KW-1185">Reference proteome</keyword>
<dbReference type="PANTHER" id="PTHR46268:SF27">
    <property type="entry name" value="UNIVERSAL STRESS PROTEIN RV2623"/>
    <property type="match status" value="1"/>
</dbReference>
<dbReference type="InterPro" id="IPR006015">
    <property type="entry name" value="Universal_stress_UspA"/>
</dbReference>
<organism evidence="5 6">
    <name type="scientific">Deinococcus psychrotolerans</name>
    <dbReference type="NCBI Taxonomy" id="2489213"/>
    <lineage>
        <taxon>Bacteria</taxon>
        <taxon>Thermotogati</taxon>
        <taxon>Deinococcota</taxon>
        <taxon>Deinococci</taxon>
        <taxon>Deinococcales</taxon>
        <taxon>Deinococcaceae</taxon>
        <taxon>Deinococcus</taxon>
    </lineage>
</organism>
<evidence type="ECO:0000256" key="2">
    <source>
        <dbReference type="ARBA" id="ARBA00022741"/>
    </source>
</evidence>
<reference evidence="5 6" key="1">
    <citation type="submission" date="2018-11" db="EMBL/GenBank/DDBJ databases">
        <title>Deinococcus shelandsis sp. nov., isolated from South Shetland Islands soil of Antarctica.</title>
        <authorList>
            <person name="Tian J."/>
        </authorList>
    </citation>
    <scope>NUCLEOTIDE SEQUENCE [LARGE SCALE GENOMIC DNA]</scope>
    <source>
        <strain evidence="5 6">S14-83T</strain>
    </source>
</reference>
<evidence type="ECO:0000313" key="5">
    <source>
        <dbReference type="EMBL" id="AZI44180.1"/>
    </source>
</evidence>
<dbReference type="PANTHER" id="PTHR46268">
    <property type="entry name" value="STRESS RESPONSE PROTEIN NHAX"/>
    <property type="match status" value="1"/>
</dbReference>
<evidence type="ECO:0000259" key="4">
    <source>
        <dbReference type="Pfam" id="PF00582"/>
    </source>
</evidence>
<dbReference type="GO" id="GO:0005524">
    <property type="term" value="F:ATP binding"/>
    <property type="evidence" value="ECO:0007669"/>
    <property type="project" value="UniProtKB-KW"/>
</dbReference>
<dbReference type="Proteomes" id="UP000276417">
    <property type="component" value="Chromosome 2"/>
</dbReference>
<evidence type="ECO:0000256" key="3">
    <source>
        <dbReference type="ARBA" id="ARBA00022840"/>
    </source>
</evidence>
<keyword evidence="3" id="KW-0067">ATP-binding</keyword>
<dbReference type="PRINTS" id="PR01438">
    <property type="entry name" value="UNVRSLSTRESS"/>
</dbReference>
<dbReference type="OrthoDB" id="69275at2"/>
<accession>A0A3G8YH62</accession>
<dbReference type="InterPro" id="IPR014729">
    <property type="entry name" value="Rossmann-like_a/b/a_fold"/>
</dbReference>
<gene>
    <name evidence="5" type="ORF">EHF33_14865</name>
</gene>
<feature type="domain" description="UspA" evidence="4">
    <location>
        <begin position="1"/>
        <end position="148"/>
    </location>
</feature>
<dbReference type="CDD" id="cd00293">
    <property type="entry name" value="USP-like"/>
    <property type="match status" value="1"/>
</dbReference>
<evidence type="ECO:0000313" key="6">
    <source>
        <dbReference type="Proteomes" id="UP000276417"/>
    </source>
</evidence>
<dbReference type="Gene3D" id="3.40.50.620">
    <property type="entry name" value="HUPs"/>
    <property type="match status" value="1"/>
</dbReference>
<keyword evidence="2" id="KW-0547">Nucleotide-binding</keyword>